<keyword evidence="4" id="KW-1185">Reference proteome</keyword>
<dbReference type="InterPro" id="IPR036852">
    <property type="entry name" value="Peptidase_S8/S53_dom_sf"/>
</dbReference>
<gene>
    <name evidence="3" type="ORF">AABB24_005680</name>
</gene>
<dbReference type="Proteomes" id="UP001627284">
    <property type="component" value="Unassembled WGS sequence"/>
</dbReference>
<accession>A0ABD2UY91</accession>
<dbReference type="EMBL" id="JBJKTR010000003">
    <property type="protein sequence ID" value="KAL3373816.1"/>
    <property type="molecule type" value="Genomic_DNA"/>
</dbReference>
<protein>
    <submittedName>
        <fullName evidence="3">Uncharacterized protein</fullName>
    </submittedName>
</protein>
<sequence length="178" mass="20284">MKCMLNLISALQHVSVTLMDFKFHLMSIQQGLNQHQLWTVTPAPVMAAFSSIGPNRVTPEILKPDITAPRVSILADYTGVQGPTETDLDNHRVKFFVLKRRHMQLRRLTGRMKLPWGILLALFKPDAVLTIRTIPHAQIRGDGRNTVFIALLSWNDIALLILKGRNVWFLHQMAIRCQ</sequence>
<dbReference type="EMBL" id="JBJKTR010000003">
    <property type="protein sequence ID" value="KAL3373823.1"/>
    <property type="molecule type" value="Genomic_DNA"/>
</dbReference>
<dbReference type="PANTHER" id="PTHR10795">
    <property type="entry name" value="PROPROTEIN CONVERTASE SUBTILISIN/KEXIN"/>
    <property type="match status" value="1"/>
</dbReference>
<comment type="caution">
    <text evidence="3">The sequence shown here is derived from an EMBL/GenBank/DDBJ whole genome shotgun (WGS) entry which is preliminary data.</text>
</comment>
<dbReference type="EMBL" id="JBJKTR010000003">
    <property type="protein sequence ID" value="KAL3373814.1"/>
    <property type="molecule type" value="Genomic_DNA"/>
</dbReference>
<dbReference type="SUPFAM" id="SSF52743">
    <property type="entry name" value="Subtilisin-like"/>
    <property type="match status" value="1"/>
</dbReference>
<dbReference type="AlphaFoldDB" id="A0ABD2UY91"/>
<dbReference type="EMBL" id="JBJKTR010000003">
    <property type="protein sequence ID" value="KAL3373817.1"/>
    <property type="molecule type" value="Genomic_DNA"/>
</dbReference>
<keyword evidence="2" id="KW-0732">Signal</keyword>
<dbReference type="EMBL" id="JBJKTR010000003">
    <property type="protein sequence ID" value="KAL3373819.1"/>
    <property type="molecule type" value="Genomic_DNA"/>
</dbReference>
<dbReference type="EMBL" id="JBJKTR010000003">
    <property type="protein sequence ID" value="KAL3373822.1"/>
    <property type="molecule type" value="Genomic_DNA"/>
</dbReference>
<dbReference type="Gene3D" id="3.40.50.200">
    <property type="entry name" value="Peptidase S8/S53 domain"/>
    <property type="match status" value="1"/>
</dbReference>
<dbReference type="EMBL" id="JBJKTR010000003">
    <property type="protein sequence ID" value="KAL3373818.1"/>
    <property type="molecule type" value="Genomic_DNA"/>
</dbReference>
<proteinExistence type="inferred from homology"/>
<dbReference type="InterPro" id="IPR045051">
    <property type="entry name" value="SBT"/>
</dbReference>
<organism evidence="3 4">
    <name type="scientific">Solanum stoloniferum</name>
    <dbReference type="NCBI Taxonomy" id="62892"/>
    <lineage>
        <taxon>Eukaryota</taxon>
        <taxon>Viridiplantae</taxon>
        <taxon>Streptophyta</taxon>
        <taxon>Embryophyta</taxon>
        <taxon>Tracheophyta</taxon>
        <taxon>Spermatophyta</taxon>
        <taxon>Magnoliopsida</taxon>
        <taxon>eudicotyledons</taxon>
        <taxon>Gunneridae</taxon>
        <taxon>Pentapetalae</taxon>
        <taxon>asterids</taxon>
        <taxon>lamiids</taxon>
        <taxon>Solanales</taxon>
        <taxon>Solanaceae</taxon>
        <taxon>Solanoideae</taxon>
        <taxon>Solaneae</taxon>
        <taxon>Solanum</taxon>
    </lineage>
</organism>
<evidence type="ECO:0000256" key="2">
    <source>
        <dbReference type="ARBA" id="ARBA00022729"/>
    </source>
</evidence>
<comment type="similarity">
    <text evidence="1">Belongs to the peptidase S8 family.</text>
</comment>
<dbReference type="EMBL" id="JBJKTR010000003">
    <property type="protein sequence ID" value="KAL3373825.1"/>
    <property type="molecule type" value="Genomic_DNA"/>
</dbReference>
<evidence type="ECO:0000313" key="3">
    <source>
        <dbReference type="EMBL" id="KAL3373822.1"/>
    </source>
</evidence>
<dbReference type="EMBL" id="JBJKTR010000003">
    <property type="protein sequence ID" value="KAL3373815.1"/>
    <property type="molecule type" value="Genomic_DNA"/>
</dbReference>
<evidence type="ECO:0000256" key="1">
    <source>
        <dbReference type="ARBA" id="ARBA00011073"/>
    </source>
</evidence>
<dbReference type="EMBL" id="JBJKTR010000003">
    <property type="protein sequence ID" value="KAL3373824.1"/>
    <property type="molecule type" value="Genomic_DNA"/>
</dbReference>
<dbReference type="EMBL" id="JBJKTR010000003">
    <property type="protein sequence ID" value="KAL3373821.1"/>
    <property type="molecule type" value="Genomic_DNA"/>
</dbReference>
<evidence type="ECO:0000313" key="4">
    <source>
        <dbReference type="Proteomes" id="UP001627284"/>
    </source>
</evidence>
<reference evidence="3 4" key="1">
    <citation type="submission" date="2024-05" db="EMBL/GenBank/DDBJ databases">
        <title>De novo assembly of an allotetraploid wild potato.</title>
        <authorList>
            <person name="Hosaka A.J."/>
        </authorList>
    </citation>
    <scope>NUCLEOTIDE SEQUENCE [LARGE SCALE GENOMIC DNA]</scope>
    <source>
        <tissue evidence="3">Young leaves</tissue>
    </source>
</reference>
<name>A0ABD2UY91_9SOLN</name>
<dbReference type="EMBL" id="JBJKTR010000003">
    <property type="protein sequence ID" value="KAL3373820.1"/>
    <property type="molecule type" value="Genomic_DNA"/>
</dbReference>